<dbReference type="Proteomes" id="UP000249390">
    <property type="component" value="Unassembled WGS sequence"/>
</dbReference>
<gene>
    <name evidence="3" type="ORF">DM860_013206</name>
</gene>
<dbReference type="GO" id="GO:0009937">
    <property type="term" value="P:regulation of gibberellic acid mediated signaling pathway"/>
    <property type="evidence" value="ECO:0007669"/>
    <property type="project" value="InterPro"/>
</dbReference>
<feature type="region of interest" description="Disordered" evidence="1">
    <location>
        <begin position="1"/>
        <end position="30"/>
    </location>
</feature>
<comment type="caution">
    <text evidence="3">The sequence shown here is derived from an EMBL/GenBank/DDBJ whole genome shotgun (WGS) entry which is preliminary data.</text>
</comment>
<name>A0A328DSW6_9ASTE</name>
<feature type="compositionally biased region" description="Basic and acidic residues" evidence="1">
    <location>
        <begin position="11"/>
        <end position="23"/>
    </location>
</feature>
<protein>
    <recommendedName>
        <fullName evidence="2">F-box domain-containing protein</fullName>
    </recommendedName>
</protein>
<feature type="compositionally biased region" description="Pro residues" evidence="1">
    <location>
        <begin position="139"/>
        <end position="152"/>
    </location>
</feature>
<dbReference type="GO" id="GO:0019005">
    <property type="term" value="C:SCF ubiquitin ligase complex"/>
    <property type="evidence" value="ECO:0007669"/>
    <property type="project" value="InterPro"/>
</dbReference>
<dbReference type="InterPro" id="IPR036047">
    <property type="entry name" value="F-box-like_dom_sf"/>
</dbReference>
<dbReference type="PANTHER" id="PTHR47750:SF7">
    <property type="entry name" value="F-BOX PROTEIN"/>
    <property type="match status" value="1"/>
</dbReference>
<dbReference type="Pfam" id="PF12937">
    <property type="entry name" value="F-box-like"/>
    <property type="match status" value="1"/>
</dbReference>
<feature type="region of interest" description="Disordered" evidence="1">
    <location>
        <begin position="139"/>
        <end position="164"/>
    </location>
</feature>
<dbReference type="GO" id="GO:0009740">
    <property type="term" value="P:gibberellic acid mediated signaling pathway"/>
    <property type="evidence" value="ECO:0007669"/>
    <property type="project" value="TreeGrafter"/>
</dbReference>
<proteinExistence type="predicted"/>
<feature type="domain" description="F-box" evidence="2">
    <location>
        <begin position="58"/>
        <end position="96"/>
    </location>
</feature>
<evidence type="ECO:0000256" key="1">
    <source>
        <dbReference type="SAM" id="MobiDB-lite"/>
    </source>
</evidence>
<dbReference type="InterPro" id="IPR001810">
    <property type="entry name" value="F-box_dom"/>
</dbReference>
<dbReference type="PANTHER" id="PTHR47750">
    <property type="entry name" value="F-BOX PROTEIN SNE"/>
    <property type="match status" value="1"/>
</dbReference>
<organism evidence="3 4">
    <name type="scientific">Cuscuta australis</name>
    <dbReference type="NCBI Taxonomy" id="267555"/>
    <lineage>
        <taxon>Eukaryota</taxon>
        <taxon>Viridiplantae</taxon>
        <taxon>Streptophyta</taxon>
        <taxon>Embryophyta</taxon>
        <taxon>Tracheophyta</taxon>
        <taxon>Spermatophyta</taxon>
        <taxon>Magnoliopsida</taxon>
        <taxon>eudicotyledons</taxon>
        <taxon>Gunneridae</taxon>
        <taxon>Pentapetalae</taxon>
        <taxon>asterids</taxon>
        <taxon>lamiids</taxon>
        <taxon>Solanales</taxon>
        <taxon>Convolvulaceae</taxon>
        <taxon>Cuscuteae</taxon>
        <taxon>Cuscuta</taxon>
        <taxon>Cuscuta subgen. Grammica</taxon>
        <taxon>Cuscuta sect. Cleistogrammica</taxon>
    </lineage>
</organism>
<evidence type="ECO:0000259" key="2">
    <source>
        <dbReference type="Pfam" id="PF12937"/>
    </source>
</evidence>
<sequence>MKRPHSPGIRDGADPARIGDSKKAKAANSMEGDEIECGRALASAAMIAADYVLSDVNLLWEVLKRVDGRTLASAACVSRMWKRAAEDERLWEVMCLKDGGTGSLQQRHLSNVVIALGGFRRLYSLHLWPLVKPPSPSAPPCAWPSLPPPPKLSPTESPAGKRRWGKDEMNLSLSLLSILHFKKMDFNDRSKQT</sequence>
<dbReference type="Gene3D" id="1.20.1280.50">
    <property type="match status" value="1"/>
</dbReference>
<reference evidence="3 4" key="1">
    <citation type="submission" date="2018-06" db="EMBL/GenBank/DDBJ databases">
        <title>The Genome of Cuscuta australis (Dodder) Provides Insight into the Evolution of Plant Parasitism.</title>
        <authorList>
            <person name="Liu H."/>
        </authorList>
    </citation>
    <scope>NUCLEOTIDE SEQUENCE [LARGE SCALE GENOMIC DNA]</scope>
    <source>
        <strain evidence="4">cv. Yunnan</strain>
        <tissue evidence="3">Vines</tissue>
    </source>
</reference>
<dbReference type="SUPFAM" id="SSF81383">
    <property type="entry name" value="F-box domain"/>
    <property type="match status" value="1"/>
</dbReference>
<evidence type="ECO:0000313" key="4">
    <source>
        <dbReference type="Proteomes" id="UP000249390"/>
    </source>
</evidence>
<dbReference type="InterPro" id="IPR044184">
    <property type="entry name" value="SNE/GID2"/>
</dbReference>
<dbReference type="EMBL" id="NQVE01000115">
    <property type="protein sequence ID" value="RAL47241.1"/>
    <property type="molecule type" value="Genomic_DNA"/>
</dbReference>
<keyword evidence="4" id="KW-1185">Reference proteome</keyword>
<evidence type="ECO:0000313" key="3">
    <source>
        <dbReference type="EMBL" id="RAL47241.1"/>
    </source>
</evidence>
<accession>A0A328DSW6</accession>
<dbReference type="AlphaFoldDB" id="A0A328DSW6"/>